<sequence length="107" mass="12075">MIFFGGDKIVRLMSKADYSSTLHQLKHLVKMMLWSMIEGRVTTCLLIATISCKGCIFPLNKIKKHFHSYLSATKSKPKTSNLCNDGKTNLPFSASQKLSQDNVMVYD</sequence>
<dbReference type="AlphaFoldDB" id="A0A835UGB7"/>
<comment type="caution">
    <text evidence="1">The sequence shown here is derived from an EMBL/GenBank/DDBJ whole genome shotgun (WGS) entry which is preliminary data.</text>
</comment>
<proteinExistence type="predicted"/>
<dbReference type="EMBL" id="JADCNM010000011">
    <property type="protein sequence ID" value="KAG0462024.1"/>
    <property type="molecule type" value="Genomic_DNA"/>
</dbReference>
<dbReference type="Proteomes" id="UP000639772">
    <property type="component" value="Chromosome 11"/>
</dbReference>
<evidence type="ECO:0000313" key="2">
    <source>
        <dbReference type="Proteomes" id="UP000639772"/>
    </source>
</evidence>
<protein>
    <submittedName>
        <fullName evidence="1">Uncharacterized protein</fullName>
    </submittedName>
</protein>
<reference evidence="1 2" key="1">
    <citation type="journal article" date="2020" name="Nat. Food">
        <title>A phased Vanilla planifolia genome enables genetic improvement of flavour and production.</title>
        <authorList>
            <person name="Hasing T."/>
            <person name="Tang H."/>
            <person name="Brym M."/>
            <person name="Khazi F."/>
            <person name="Huang T."/>
            <person name="Chambers A.H."/>
        </authorList>
    </citation>
    <scope>NUCLEOTIDE SEQUENCE [LARGE SCALE GENOMIC DNA]</scope>
    <source>
        <tissue evidence="1">Leaf</tissue>
    </source>
</reference>
<organism evidence="1 2">
    <name type="scientific">Vanilla planifolia</name>
    <name type="common">Vanilla</name>
    <dbReference type="NCBI Taxonomy" id="51239"/>
    <lineage>
        <taxon>Eukaryota</taxon>
        <taxon>Viridiplantae</taxon>
        <taxon>Streptophyta</taxon>
        <taxon>Embryophyta</taxon>
        <taxon>Tracheophyta</taxon>
        <taxon>Spermatophyta</taxon>
        <taxon>Magnoliopsida</taxon>
        <taxon>Liliopsida</taxon>
        <taxon>Asparagales</taxon>
        <taxon>Orchidaceae</taxon>
        <taxon>Vanilloideae</taxon>
        <taxon>Vanilleae</taxon>
        <taxon>Vanilla</taxon>
    </lineage>
</organism>
<name>A0A835UGB7_VANPL</name>
<accession>A0A835UGB7</accession>
<evidence type="ECO:0000313" key="1">
    <source>
        <dbReference type="EMBL" id="KAG0462024.1"/>
    </source>
</evidence>
<gene>
    <name evidence="1" type="ORF">HPP92_020500</name>
</gene>